<dbReference type="WBParaSite" id="MCU_014683-RA">
    <property type="protein sequence ID" value="MCU_014683-RA"/>
    <property type="gene ID" value="MCU_014683"/>
</dbReference>
<evidence type="ECO:0000256" key="1">
    <source>
        <dbReference type="SAM" id="MobiDB-lite"/>
    </source>
</evidence>
<organism evidence="2">
    <name type="scientific">Mesocestoides corti</name>
    <name type="common">Flatworm</name>
    <dbReference type="NCBI Taxonomy" id="53468"/>
    <lineage>
        <taxon>Eukaryota</taxon>
        <taxon>Metazoa</taxon>
        <taxon>Spiralia</taxon>
        <taxon>Lophotrochozoa</taxon>
        <taxon>Platyhelminthes</taxon>
        <taxon>Cestoda</taxon>
        <taxon>Eucestoda</taxon>
        <taxon>Cyclophyllidea</taxon>
        <taxon>Mesocestoididae</taxon>
        <taxon>Mesocestoides</taxon>
    </lineage>
</organism>
<sequence length="62" mass="6566">MEIENGCVPGGTVYRHSESSGRGSSEDSSATGRSSPGSSSSSTDERRTKLPINKTSHYEAYP</sequence>
<dbReference type="AlphaFoldDB" id="A0A5K3G7V8"/>
<feature type="region of interest" description="Disordered" evidence="1">
    <location>
        <begin position="1"/>
        <end position="62"/>
    </location>
</feature>
<reference evidence="2" key="1">
    <citation type="submission" date="2019-11" db="UniProtKB">
        <authorList>
            <consortium name="WormBaseParasite"/>
        </authorList>
    </citation>
    <scope>IDENTIFICATION</scope>
</reference>
<feature type="compositionally biased region" description="Low complexity" evidence="1">
    <location>
        <begin position="20"/>
        <end position="42"/>
    </location>
</feature>
<name>A0A5K3G7V8_MESCO</name>
<proteinExistence type="predicted"/>
<accession>A0A5K3G7V8</accession>
<evidence type="ECO:0000313" key="2">
    <source>
        <dbReference type="WBParaSite" id="MCU_014683-RA"/>
    </source>
</evidence>
<protein>
    <submittedName>
        <fullName evidence="2">SYBU</fullName>
    </submittedName>
</protein>